<feature type="region of interest" description="Disordered" evidence="1">
    <location>
        <begin position="145"/>
        <end position="167"/>
    </location>
</feature>
<name>A0A6F8XWA7_9ACTN</name>
<keyword evidence="5" id="KW-1185">Reference proteome</keyword>
<dbReference type="KEGG" id="pfla:Pflav_044310"/>
<protein>
    <recommendedName>
        <fullName evidence="3">Low molecular weight protein antigen 6 PH domain-containing protein</fullName>
    </recommendedName>
</protein>
<accession>A0A6F8XWA7</accession>
<dbReference type="AlphaFoldDB" id="A0A6F8XWA7"/>
<gene>
    <name evidence="4" type="ORF">Pflav_044310</name>
</gene>
<sequence>MTRTFVLGLIGLAILGAIFVPGIVRSQLPTWLAVFILSVLALSVAAGVRRVMLGVYVSETGIRSRNAWRTVTLPWASVLDIRSGNADADTDRRAIVIEGTDGTVVRTPLQHGDILQQHQIRPEWTWLNLSREEYDEILETLREHHRRAQGGQRKAPERRSATAMPASTTITAAPSTRDKRTPAVRTGLTAAQRRHALVRQHERGALTDAEFAAELAKLNGEG</sequence>
<keyword evidence="2" id="KW-0812">Transmembrane</keyword>
<keyword evidence="2" id="KW-0472">Membrane</keyword>
<evidence type="ECO:0000259" key="3">
    <source>
        <dbReference type="Pfam" id="PF10756"/>
    </source>
</evidence>
<dbReference type="RefSeq" id="WP_173037654.1">
    <property type="nucleotide sequence ID" value="NZ_AP022870.1"/>
</dbReference>
<proteinExistence type="predicted"/>
<feature type="transmembrane region" description="Helical" evidence="2">
    <location>
        <begin position="5"/>
        <end position="24"/>
    </location>
</feature>
<organism evidence="4 5">
    <name type="scientific">Phytohabitans flavus</name>
    <dbReference type="NCBI Taxonomy" id="1076124"/>
    <lineage>
        <taxon>Bacteria</taxon>
        <taxon>Bacillati</taxon>
        <taxon>Actinomycetota</taxon>
        <taxon>Actinomycetes</taxon>
        <taxon>Micromonosporales</taxon>
        <taxon>Micromonosporaceae</taxon>
    </lineage>
</organism>
<evidence type="ECO:0000256" key="1">
    <source>
        <dbReference type="SAM" id="MobiDB-lite"/>
    </source>
</evidence>
<reference evidence="4 5" key="2">
    <citation type="submission" date="2020-03" db="EMBL/GenBank/DDBJ databases">
        <authorList>
            <person name="Ichikawa N."/>
            <person name="Kimura A."/>
            <person name="Kitahashi Y."/>
            <person name="Uohara A."/>
        </authorList>
    </citation>
    <scope>NUCLEOTIDE SEQUENCE [LARGE SCALE GENOMIC DNA]</scope>
    <source>
        <strain evidence="4 5">NBRC 107702</strain>
    </source>
</reference>
<feature type="domain" description="Low molecular weight protein antigen 6 PH" evidence="3">
    <location>
        <begin position="55"/>
        <end position="113"/>
    </location>
</feature>
<dbReference type="Pfam" id="PF10756">
    <property type="entry name" value="bPH_6"/>
    <property type="match status" value="1"/>
</dbReference>
<dbReference type="Proteomes" id="UP000502508">
    <property type="component" value="Chromosome"/>
</dbReference>
<keyword evidence="2" id="KW-1133">Transmembrane helix</keyword>
<dbReference type="EMBL" id="AP022870">
    <property type="protein sequence ID" value="BCB78021.1"/>
    <property type="molecule type" value="Genomic_DNA"/>
</dbReference>
<reference evidence="4 5" key="1">
    <citation type="submission" date="2020-03" db="EMBL/GenBank/DDBJ databases">
        <title>Whole genome shotgun sequence of Phytohabitans flavus NBRC 107702.</title>
        <authorList>
            <person name="Komaki H."/>
            <person name="Tamura T."/>
        </authorList>
    </citation>
    <scope>NUCLEOTIDE SEQUENCE [LARGE SCALE GENOMIC DNA]</scope>
    <source>
        <strain evidence="4 5">NBRC 107702</strain>
    </source>
</reference>
<evidence type="ECO:0000256" key="2">
    <source>
        <dbReference type="SAM" id="Phobius"/>
    </source>
</evidence>
<dbReference type="InterPro" id="IPR019692">
    <property type="entry name" value="CFP-6_PH"/>
</dbReference>
<evidence type="ECO:0000313" key="4">
    <source>
        <dbReference type="EMBL" id="BCB78021.1"/>
    </source>
</evidence>
<evidence type="ECO:0000313" key="5">
    <source>
        <dbReference type="Proteomes" id="UP000502508"/>
    </source>
</evidence>
<feature type="transmembrane region" description="Helical" evidence="2">
    <location>
        <begin position="30"/>
        <end position="48"/>
    </location>
</feature>